<dbReference type="GO" id="GO:0045490">
    <property type="term" value="P:pectin catabolic process"/>
    <property type="evidence" value="ECO:0007669"/>
    <property type="project" value="TreeGrafter"/>
</dbReference>
<evidence type="ECO:0000256" key="3">
    <source>
        <dbReference type="ARBA" id="ARBA00012556"/>
    </source>
</evidence>
<evidence type="ECO:0000256" key="4">
    <source>
        <dbReference type="ARBA" id="ARBA00022801"/>
    </source>
</evidence>
<dbReference type="SUPFAM" id="SSF51445">
    <property type="entry name" value="(Trans)glycosidases"/>
    <property type="match status" value="1"/>
</dbReference>
<protein>
    <recommendedName>
        <fullName evidence="3">arabinogalactan endo-beta-1,4-galactanase</fullName>
        <ecNumber evidence="3">3.2.1.89</ecNumber>
    </recommendedName>
</protein>
<dbReference type="EMBL" id="KF120872">
    <property type="protein sequence ID" value="AIA88152.1"/>
    <property type="molecule type" value="Genomic_DNA"/>
</dbReference>
<dbReference type="InterPro" id="IPR011683">
    <property type="entry name" value="Glyco_hydro_53"/>
</dbReference>
<reference evidence="6" key="1">
    <citation type="journal article" date="2013" name="Environ. Microbiol.">
        <title>Seasonally variable intestinal metagenomes of the red palm weevil (Rhynchophorus ferrugineus).</title>
        <authorList>
            <person name="Jia S."/>
            <person name="Zhang X."/>
            <person name="Zhang G."/>
            <person name="Yin A."/>
            <person name="Zhang S."/>
            <person name="Li F."/>
            <person name="Wang L."/>
            <person name="Zhao D."/>
            <person name="Yun Q."/>
            <person name="Tala"/>
            <person name="Wang J."/>
            <person name="Sun G."/>
            <person name="Baabdullah M."/>
            <person name="Yu X."/>
            <person name="Hu S."/>
            <person name="Al-Mssallem I.S."/>
            <person name="Yu J."/>
        </authorList>
    </citation>
    <scope>NUCLEOTIDE SEQUENCE</scope>
</reference>
<name>A0A060BZM5_9ZZZZ</name>
<evidence type="ECO:0000256" key="1">
    <source>
        <dbReference type="ARBA" id="ARBA00001695"/>
    </source>
</evidence>
<dbReference type="PANTHER" id="PTHR34983:SF1">
    <property type="entry name" value="ARABINOGALACTAN ENDO-BETA-1,4-GALACTANASE A"/>
    <property type="match status" value="1"/>
</dbReference>
<comment type="catalytic activity">
    <reaction evidence="1">
        <text>The enzyme specifically hydrolyzes (1-&gt;4)-beta-D-galactosidic linkages in type I arabinogalactans.</text>
        <dbReference type="EC" id="3.2.1.89"/>
    </reaction>
</comment>
<evidence type="ECO:0000256" key="5">
    <source>
        <dbReference type="ARBA" id="ARBA00023295"/>
    </source>
</evidence>
<comment type="similarity">
    <text evidence="2">Belongs to the glycosyl hydrolase 53 family.</text>
</comment>
<dbReference type="AlphaFoldDB" id="A0A060BZM5"/>
<dbReference type="GO" id="GO:0015926">
    <property type="term" value="F:glucosidase activity"/>
    <property type="evidence" value="ECO:0007669"/>
    <property type="project" value="InterPro"/>
</dbReference>
<dbReference type="GO" id="GO:0031218">
    <property type="term" value="F:arabinogalactan endo-1,4-beta-galactosidase activity"/>
    <property type="evidence" value="ECO:0007669"/>
    <property type="project" value="UniProtKB-EC"/>
</dbReference>
<dbReference type="Pfam" id="PF07745">
    <property type="entry name" value="Glyco_hydro_53"/>
    <property type="match status" value="1"/>
</dbReference>
<keyword evidence="4" id="KW-0378">Hydrolase</keyword>
<keyword evidence="5" id="KW-0326">Glycosidase</keyword>
<dbReference type="EC" id="3.2.1.89" evidence="3"/>
<dbReference type="InterPro" id="IPR017853">
    <property type="entry name" value="GH"/>
</dbReference>
<sequence length="98" mass="10993">MKMKLRNILLVRSAPLGAAACDDKDNTPTFPEEPVYDMTGFAKGADVSWLTEMEKSGVQFYDSTGRKTECMTLLRDLGMNSIRLRVWVNPSDGWCGKK</sequence>
<dbReference type="Gene3D" id="3.20.20.80">
    <property type="entry name" value="Glycosidases"/>
    <property type="match status" value="1"/>
</dbReference>
<evidence type="ECO:0000313" key="6">
    <source>
        <dbReference type="EMBL" id="AIA88152.1"/>
    </source>
</evidence>
<dbReference type="PANTHER" id="PTHR34983">
    <property type="entry name" value="ARABINOGALACTAN ENDO-BETA-1,4-GALACTANASE A"/>
    <property type="match status" value="1"/>
</dbReference>
<evidence type="ECO:0000256" key="2">
    <source>
        <dbReference type="ARBA" id="ARBA00010687"/>
    </source>
</evidence>
<organism evidence="6">
    <name type="scientific">uncultured organism</name>
    <dbReference type="NCBI Taxonomy" id="155900"/>
    <lineage>
        <taxon>unclassified sequences</taxon>
        <taxon>environmental samples</taxon>
    </lineage>
</organism>
<accession>A0A060BZM5</accession>
<proteinExistence type="inferred from homology"/>